<dbReference type="Pfam" id="PF18962">
    <property type="entry name" value="Por_Secre_tail"/>
    <property type="match status" value="1"/>
</dbReference>
<accession>A0A098LHA8</accession>
<evidence type="ECO:0000259" key="1">
    <source>
        <dbReference type="Pfam" id="PF18962"/>
    </source>
</evidence>
<dbReference type="InterPro" id="IPR052918">
    <property type="entry name" value="Motility_Chemotaxis_Reg"/>
</dbReference>
<reference evidence="2 3" key="1">
    <citation type="submission" date="2014-09" db="EMBL/GenBank/DDBJ databases">
        <title>Sporocytophaga myxococcoides PG-01 genome sequencing.</title>
        <authorList>
            <person name="Liu L."/>
            <person name="Gao P.J."/>
            <person name="Chen G.J."/>
            <person name="Wang L.S."/>
        </authorList>
    </citation>
    <scope>NUCLEOTIDE SEQUENCE [LARGE SCALE GENOMIC DNA]</scope>
    <source>
        <strain evidence="2 3">PG-01</strain>
    </source>
</reference>
<dbReference type="PANTHER" id="PTHR35580">
    <property type="entry name" value="CELL SURFACE GLYCOPROTEIN (S-LAYER PROTEIN)-LIKE PROTEIN"/>
    <property type="match status" value="1"/>
</dbReference>
<name>A0A098LHA8_9BACT</name>
<dbReference type="OrthoDB" id="610424at2"/>
<dbReference type="eggNOG" id="COG3386">
    <property type="taxonomic scope" value="Bacteria"/>
</dbReference>
<proteinExistence type="predicted"/>
<dbReference type="PANTHER" id="PTHR35580:SF1">
    <property type="entry name" value="PHYTASE-LIKE DOMAIN-CONTAINING PROTEIN"/>
    <property type="match status" value="1"/>
</dbReference>
<organism evidence="2 3">
    <name type="scientific">Sporocytophaga myxococcoides</name>
    <dbReference type="NCBI Taxonomy" id="153721"/>
    <lineage>
        <taxon>Bacteria</taxon>
        <taxon>Pseudomonadati</taxon>
        <taxon>Bacteroidota</taxon>
        <taxon>Cytophagia</taxon>
        <taxon>Cytophagales</taxon>
        <taxon>Cytophagaceae</taxon>
        <taxon>Sporocytophaga</taxon>
    </lineage>
</organism>
<dbReference type="RefSeq" id="WP_045464303.1">
    <property type="nucleotide sequence ID" value="NZ_BBLT01000005.1"/>
</dbReference>
<dbReference type="AlphaFoldDB" id="A0A098LHA8"/>
<evidence type="ECO:0000313" key="2">
    <source>
        <dbReference type="EMBL" id="GAL85553.1"/>
    </source>
</evidence>
<keyword evidence="3" id="KW-1185">Reference proteome</keyword>
<gene>
    <name evidence="2" type="ORF">MYP_2782</name>
</gene>
<comment type="caution">
    <text evidence="2">The sequence shown here is derived from an EMBL/GenBank/DDBJ whole genome shotgun (WGS) entry which is preliminary data.</text>
</comment>
<protein>
    <recommendedName>
        <fullName evidence="1">Secretion system C-terminal sorting domain-containing protein</fullName>
    </recommendedName>
</protein>
<dbReference type="STRING" id="153721.MYP_2782"/>
<feature type="domain" description="Secretion system C-terminal sorting" evidence="1">
    <location>
        <begin position="485"/>
        <end position="562"/>
    </location>
</feature>
<evidence type="ECO:0000313" key="3">
    <source>
        <dbReference type="Proteomes" id="UP000030185"/>
    </source>
</evidence>
<sequence>MRIVSFLVTIFISNTLQAQINNWSKGAIKTEESFVNSINVDANKEVYFGGSFKDTVQSDDFYFETLPGKYKILCGKYKNDGTLLWVSADGECDFISVYSTDYDQSGNLYVGGMCGGDITFNGITYPQMDAGFFVKYDNQGNPQWIRFIKGDSEYNYNILTSLKVDSENNIYTYGLYSGIIDFGDTTVACLQGIGASALLAKFDPSGLFLWARSYLPTGGDLLVTKAEAIEIDGDDNVYVSGGLLGTLTIDSTTITSFEKEDIFINKVDKNGNSKWLIKEGVDGIDEYGKLSAIHDDALYYIMVFQGDSTVVNGQIHRGVNSVYSLVTGHVLIKYDTSGVVQWSKLVATPIQNLGHIQTFKIDLDKRGNIIAGGCYSGGVDFIDTTISNNGNFDPYILRLDPSGNLIDAWSEGYKTTEYVTDMEVDDCGNYYLGGMFIDSTGLGGIPLKTKSEKAAHFISRISTNKDCDLILGMGKQSSDMSDIMIFPNPAYNNESAQISIGEAMSGAINIRLKDVMGNKVHEQTAFFNNDLSLKVATDNLVSGTYFVEISDEKRSQVKKLVVVK</sequence>
<dbReference type="EMBL" id="BBLT01000005">
    <property type="protein sequence ID" value="GAL85553.1"/>
    <property type="molecule type" value="Genomic_DNA"/>
</dbReference>
<dbReference type="NCBIfam" id="TIGR04183">
    <property type="entry name" value="Por_Secre_tail"/>
    <property type="match status" value="1"/>
</dbReference>
<dbReference type="SUPFAM" id="SSF101898">
    <property type="entry name" value="NHL repeat"/>
    <property type="match status" value="1"/>
</dbReference>
<dbReference type="Proteomes" id="UP000030185">
    <property type="component" value="Unassembled WGS sequence"/>
</dbReference>
<dbReference type="InterPro" id="IPR026444">
    <property type="entry name" value="Secre_tail"/>
</dbReference>